<proteinExistence type="predicted"/>
<keyword evidence="2" id="KW-1185">Reference proteome</keyword>
<protein>
    <submittedName>
        <fullName evidence="1">Uncharacterized protein</fullName>
    </submittedName>
</protein>
<evidence type="ECO:0000313" key="2">
    <source>
        <dbReference type="Proteomes" id="UP001062846"/>
    </source>
</evidence>
<organism evidence="1 2">
    <name type="scientific">Rhododendron molle</name>
    <name type="common">Chinese azalea</name>
    <name type="synonym">Azalea mollis</name>
    <dbReference type="NCBI Taxonomy" id="49168"/>
    <lineage>
        <taxon>Eukaryota</taxon>
        <taxon>Viridiplantae</taxon>
        <taxon>Streptophyta</taxon>
        <taxon>Embryophyta</taxon>
        <taxon>Tracheophyta</taxon>
        <taxon>Spermatophyta</taxon>
        <taxon>Magnoliopsida</taxon>
        <taxon>eudicotyledons</taxon>
        <taxon>Gunneridae</taxon>
        <taxon>Pentapetalae</taxon>
        <taxon>asterids</taxon>
        <taxon>Ericales</taxon>
        <taxon>Ericaceae</taxon>
        <taxon>Ericoideae</taxon>
        <taxon>Rhodoreae</taxon>
        <taxon>Rhododendron</taxon>
    </lineage>
</organism>
<dbReference type="EMBL" id="CM046388">
    <property type="protein sequence ID" value="KAI8573166.1"/>
    <property type="molecule type" value="Genomic_DNA"/>
</dbReference>
<comment type="caution">
    <text evidence="1">The sequence shown here is derived from an EMBL/GenBank/DDBJ whole genome shotgun (WGS) entry which is preliminary data.</text>
</comment>
<sequence length="315" mass="36013">MILNIFVAIWLLFDKFSGKEHALIIPNHGHDVDWLVVWTLAQTLERPKHNDQLRLRVKSSSLSFSNRLYKFQYFGCLGSAPVISKDSSKFFPVIGWSTWFSDFIYLKRNWNKDEGVLKSSLQGLKDFPRPFWLIFFVEGTRLTQKKLLAAQEYAASTGIHSPKNVLVPRTKGFVSTVKYIRSFVPAVYDVTLAVPQNVPPPSIKGMFLKQPSLVKVYIKRYPVEELPKSDEGIAEWCRDRFVTKVAIFWIGALLLSIYKLFQTCSPLSSWKGIGITAATLFIVEMLMYVLLLSTQQEQSTPEKHEASPKTSPNKE</sequence>
<evidence type="ECO:0000313" key="1">
    <source>
        <dbReference type="EMBL" id="KAI8573166.1"/>
    </source>
</evidence>
<reference evidence="1" key="1">
    <citation type="submission" date="2022-02" db="EMBL/GenBank/DDBJ databases">
        <title>Plant Genome Project.</title>
        <authorList>
            <person name="Zhang R.-G."/>
        </authorList>
    </citation>
    <scope>NUCLEOTIDE SEQUENCE</scope>
    <source>
        <strain evidence="1">AT1</strain>
    </source>
</reference>
<dbReference type="Proteomes" id="UP001062846">
    <property type="component" value="Chromosome 1"/>
</dbReference>
<gene>
    <name evidence="1" type="ORF">RHMOL_Rhmol01G0257600</name>
</gene>
<name>A0ACC0Q6W6_RHOML</name>
<accession>A0ACC0Q6W6</accession>